<dbReference type="PANTHER" id="PTHR37953:SF1">
    <property type="entry name" value="UPF0127 PROTEIN MJ1496"/>
    <property type="match status" value="1"/>
</dbReference>
<name>A0A916XWV5_9HYPH</name>
<dbReference type="Pfam" id="PF02643">
    <property type="entry name" value="DUF192"/>
    <property type="match status" value="1"/>
</dbReference>
<evidence type="ECO:0000256" key="1">
    <source>
        <dbReference type="SAM" id="SignalP"/>
    </source>
</evidence>
<feature type="chain" id="PRO_5037173631" description="DUF192 domain-containing protein" evidence="1">
    <location>
        <begin position="34"/>
        <end position="156"/>
    </location>
</feature>
<sequence>MMARLPRYWPGILVLCALALAAMTLLSMGASSAGTLVTATGKHSIALEVADTPQTREIGLMNRASMPDDTGMLFDFKETRPVTMWMKNTYLSLDMLFLDEAGMVTHVATNAQPLSLALISSQGPVRYVVELNGGAAAAYGVKVGDRLEHRSIPAGE</sequence>
<reference evidence="2" key="2">
    <citation type="submission" date="2020-09" db="EMBL/GenBank/DDBJ databases">
        <authorList>
            <person name="Sun Q."/>
            <person name="Zhou Y."/>
        </authorList>
    </citation>
    <scope>NUCLEOTIDE SEQUENCE</scope>
    <source>
        <strain evidence="2">CGMCC 1.15493</strain>
    </source>
</reference>
<protein>
    <recommendedName>
        <fullName evidence="4">DUF192 domain-containing protein</fullName>
    </recommendedName>
</protein>
<gene>
    <name evidence="2" type="ORF">GCM10011335_21920</name>
</gene>
<reference evidence="2" key="1">
    <citation type="journal article" date="2014" name="Int. J. Syst. Evol. Microbiol.">
        <title>Complete genome sequence of Corynebacterium casei LMG S-19264T (=DSM 44701T), isolated from a smear-ripened cheese.</title>
        <authorList>
            <consortium name="US DOE Joint Genome Institute (JGI-PGF)"/>
            <person name="Walter F."/>
            <person name="Albersmeier A."/>
            <person name="Kalinowski J."/>
            <person name="Ruckert C."/>
        </authorList>
    </citation>
    <scope>NUCLEOTIDE SEQUENCE</scope>
    <source>
        <strain evidence="2">CGMCC 1.15493</strain>
    </source>
</reference>
<feature type="signal peptide" evidence="1">
    <location>
        <begin position="1"/>
        <end position="33"/>
    </location>
</feature>
<organism evidence="2 3">
    <name type="scientific">Aureimonas glaciei</name>
    <dbReference type="NCBI Taxonomy" id="1776957"/>
    <lineage>
        <taxon>Bacteria</taxon>
        <taxon>Pseudomonadati</taxon>
        <taxon>Pseudomonadota</taxon>
        <taxon>Alphaproteobacteria</taxon>
        <taxon>Hyphomicrobiales</taxon>
        <taxon>Aurantimonadaceae</taxon>
        <taxon>Aureimonas</taxon>
    </lineage>
</organism>
<accession>A0A916XWV5</accession>
<dbReference type="PANTHER" id="PTHR37953">
    <property type="entry name" value="UPF0127 PROTEIN MJ1496"/>
    <property type="match status" value="1"/>
</dbReference>
<dbReference type="Gene3D" id="2.60.120.1140">
    <property type="entry name" value="Protein of unknown function DUF192"/>
    <property type="match status" value="1"/>
</dbReference>
<evidence type="ECO:0008006" key="4">
    <source>
        <dbReference type="Google" id="ProtNLM"/>
    </source>
</evidence>
<dbReference type="EMBL" id="BMJJ01000004">
    <property type="protein sequence ID" value="GGD18642.1"/>
    <property type="molecule type" value="Genomic_DNA"/>
</dbReference>
<keyword evidence="3" id="KW-1185">Reference proteome</keyword>
<proteinExistence type="predicted"/>
<dbReference type="InterPro" id="IPR038695">
    <property type="entry name" value="Saro_0823-like_sf"/>
</dbReference>
<dbReference type="Proteomes" id="UP000613160">
    <property type="component" value="Unassembled WGS sequence"/>
</dbReference>
<dbReference type="AlphaFoldDB" id="A0A916XWV5"/>
<evidence type="ECO:0000313" key="2">
    <source>
        <dbReference type="EMBL" id="GGD18642.1"/>
    </source>
</evidence>
<keyword evidence="1" id="KW-0732">Signal</keyword>
<dbReference type="InterPro" id="IPR003795">
    <property type="entry name" value="DUF192"/>
</dbReference>
<comment type="caution">
    <text evidence="2">The sequence shown here is derived from an EMBL/GenBank/DDBJ whole genome shotgun (WGS) entry which is preliminary data.</text>
</comment>
<evidence type="ECO:0000313" key="3">
    <source>
        <dbReference type="Proteomes" id="UP000613160"/>
    </source>
</evidence>